<evidence type="ECO:0000313" key="3">
    <source>
        <dbReference type="Proteomes" id="UP000266841"/>
    </source>
</evidence>
<evidence type="ECO:0008006" key="4">
    <source>
        <dbReference type="Google" id="ProtNLM"/>
    </source>
</evidence>
<dbReference type="SUPFAM" id="SSF109715">
    <property type="entry name" value="DEK C-terminal domain"/>
    <property type="match status" value="1"/>
</dbReference>
<dbReference type="EMBL" id="AGNL01008468">
    <property type="protein sequence ID" value="EJK70482.1"/>
    <property type="molecule type" value="Genomic_DNA"/>
</dbReference>
<feature type="compositionally biased region" description="Polar residues" evidence="1">
    <location>
        <begin position="219"/>
        <end position="238"/>
    </location>
</feature>
<evidence type="ECO:0000313" key="2">
    <source>
        <dbReference type="EMBL" id="EJK70482.1"/>
    </source>
</evidence>
<accession>K0TIT5</accession>
<keyword evidence="3" id="KW-1185">Reference proteome</keyword>
<feature type="compositionally biased region" description="Acidic residues" evidence="1">
    <location>
        <begin position="350"/>
        <end position="364"/>
    </location>
</feature>
<feature type="non-terminal residue" evidence="2">
    <location>
        <position position="520"/>
    </location>
</feature>
<proteinExistence type="predicted"/>
<feature type="compositionally biased region" description="Basic and acidic residues" evidence="1">
    <location>
        <begin position="264"/>
        <end position="273"/>
    </location>
</feature>
<dbReference type="Proteomes" id="UP000266841">
    <property type="component" value="Unassembled WGS sequence"/>
</dbReference>
<feature type="compositionally biased region" description="Basic and acidic residues" evidence="1">
    <location>
        <begin position="475"/>
        <end position="493"/>
    </location>
</feature>
<feature type="compositionally biased region" description="Polar residues" evidence="1">
    <location>
        <begin position="124"/>
        <end position="137"/>
    </location>
</feature>
<feature type="region of interest" description="Disordered" evidence="1">
    <location>
        <begin position="1"/>
        <end position="389"/>
    </location>
</feature>
<feature type="compositionally biased region" description="Basic and acidic residues" evidence="1">
    <location>
        <begin position="34"/>
        <end position="43"/>
    </location>
</feature>
<feature type="compositionally biased region" description="Low complexity" evidence="1">
    <location>
        <begin position="373"/>
        <end position="384"/>
    </location>
</feature>
<dbReference type="AlphaFoldDB" id="K0TIT5"/>
<gene>
    <name evidence="2" type="ORF">THAOC_08154</name>
</gene>
<feature type="compositionally biased region" description="Basic and acidic residues" evidence="1">
    <location>
        <begin position="301"/>
        <end position="322"/>
    </location>
</feature>
<sequence>MESTKPRGRRKGRAGRARGQKTGGMLASLHGRHIILENEHDQRSPSSHRPPAEHETGQECFAAAASPNNEVNADTPPAPLTSVKMGLDNASRSLFSPLSPNTPARKSSDGIESDSYSDDEKSQSSDATDNGATSTDASDPFDDDSPRDQCFEEASDASNPSYEGEESDCDEDYTVNSESEDDSLDFDDESEERGRRRTKKAQKTKLPNASKVFKALENDATSLNDVSSNDGSNASHNLSTQDSSDSETISDESPRRHLKGCRAKLSDKLRVLSEETDPNQNDPPKMGQDFDWGIYSHLKGRNADRNVPHEARPVLKSSTERQSRRKVASSKSADFMANVKAAIAKSNSTESEEIVPPEKDDDGGGDVGSPELSHSVKSDASSVSETIEDEQGSVKIVMPTIETVTADVTVLSPVPSESDLFKVVDDLFNHADTDTVTVRDVVKSVGIHFGLQKVDKAIKARIKGRLTDLIHGDITPEVKGKSSEKSEHAHNEPEEIESGTAQESLDDFGGATDFSIDASE</sequence>
<reference evidence="2 3" key="1">
    <citation type="journal article" date="2012" name="Genome Biol.">
        <title>Genome and low-iron response of an oceanic diatom adapted to chronic iron limitation.</title>
        <authorList>
            <person name="Lommer M."/>
            <person name="Specht M."/>
            <person name="Roy A.S."/>
            <person name="Kraemer L."/>
            <person name="Andreson R."/>
            <person name="Gutowska M.A."/>
            <person name="Wolf J."/>
            <person name="Bergner S.V."/>
            <person name="Schilhabel M.B."/>
            <person name="Klostermeier U.C."/>
            <person name="Beiko R.G."/>
            <person name="Rosenstiel P."/>
            <person name="Hippler M."/>
            <person name="Laroche J."/>
        </authorList>
    </citation>
    <scope>NUCLEOTIDE SEQUENCE [LARGE SCALE GENOMIC DNA]</scope>
    <source>
        <strain evidence="2 3">CCMP1005</strain>
    </source>
</reference>
<feature type="compositionally biased region" description="Polar residues" evidence="1">
    <location>
        <begin position="90"/>
        <end position="105"/>
    </location>
</feature>
<feature type="region of interest" description="Disordered" evidence="1">
    <location>
        <begin position="475"/>
        <end position="520"/>
    </location>
</feature>
<comment type="caution">
    <text evidence="2">The sequence shown here is derived from an EMBL/GenBank/DDBJ whole genome shotgun (WGS) entry which is preliminary data.</text>
</comment>
<organism evidence="2 3">
    <name type="scientific">Thalassiosira oceanica</name>
    <name type="common">Marine diatom</name>
    <dbReference type="NCBI Taxonomy" id="159749"/>
    <lineage>
        <taxon>Eukaryota</taxon>
        <taxon>Sar</taxon>
        <taxon>Stramenopiles</taxon>
        <taxon>Ochrophyta</taxon>
        <taxon>Bacillariophyta</taxon>
        <taxon>Coscinodiscophyceae</taxon>
        <taxon>Thalassiosirophycidae</taxon>
        <taxon>Thalassiosirales</taxon>
        <taxon>Thalassiosiraceae</taxon>
        <taxon>Thalassiosira</taxon>
    </lineage>
</organism>
<feature type="compositionally biased region" description="Acidic residues" evidence="1">
    <location>
        <begin position="163"/>
        <end position="191"/>
    </location>
</feature>
<evidence type="ECO:0000256" key="1">
    <source>
        <dbReference type="SAM" id="MobiDB-lite"/>
    </source>
</evidence>
<protein>
    <recommendedName>
        <fullName evidence="4">DEK C-terminal domain-containing protein</fullName>
    </recommendedName>
</protein>
<feature type="compositionally biased region" description="Basic residues" evidence="1">
    <location>
        <begin position="1"/>
        <end position="19"/>
    </location>
</feature>
<name>K0TIT5_THAOC</name>